<reference evidence="2 3" key="1">
    <citation type="submission" date="2019-12" db="EMBL/GenBank/DDBJ databases">
        <title>Genome sequenceing of Clostridium bovifaecis.</title>
        <authorList>
            <person name="Yao Y."/>
        </authorList>
    </citation>
    <scope>NUCLEOTIDE SEQUENCE [LARGE SCALE GENOMIC DNA]</scope>
    <source>
        <strain evidence="2 3">BXX</strain>
    </source>
</reference>
<dbReference type="Proteomes" id="UP000422764">
    <property type="component" value="Chromosome"/>
</dbReference>
<proteinExistence type="predicted"/>
<dbReference type="InterPro" id="IPR021778">
    <property type="entry name" value="Se/S_carrier-like"/>
</dbReference>
<dbReference type="EMBL" id="CP046522">
    <property type="protein sequence ID" value="QGU94974.1"/>
    <property type="molecule type" value="Genomic_DNA"/>
</dbReference>
<evidence type="ECO:0000313" key="2">
    <source>
        <dbReference type="EMBL" id="QGU94974.1"/>
    </source>
</evidence>
<evidence type="ECO:0000259" key="1">
    <source>
        <dbReference type="Pfam" id="PF11823"/>
    </source>
</evidence>
<evidence type="ECO:0000313" key="3">
    <source>
        <dbReference type="Proteomes" id="UP000422764"/>
    </source>
</evidence>
<name>A0A6I6F127_9CLOT</name>
<dbReference type="AlphaFoldDB" id="A0A6I6F127"/>
<feature type="domain" description="Putative Se/S carrier protein-like" evidence="1">
    <location>
        <begin position="6"/>
        <end position="73"/>
    </location>
</feature>
<dbReference type="Pfam" id="PF11823">
    <property type="entry name" value="Se_S_carrier"/>
    <property type="match status" value="1"/>
</dbReference>
<sequence>MENNQYYIIVLPSGSYRMILYNLIKHVVNGIELIGTPARISSGCSKSIKIEIEDIELIKKVIKENKIIIKGIYHVTVNNGKKDYVKLKS</sequence>
<organism evidence="2 3">
    <name type="scientific">Clostridium bovifaecis</name>
    <dbReference type="NCBI Taxonomy" id="2184719"/>
    <lineage>
        <taxon>Bacteria</taxon>
        <taxon>Bacillati</taxon>
        <taxon>Bacillota</taxon>
        <taxon>Clostridia</taxon>
        <taxon>Eubacteriales</taxon>
        <taxon>Clostridiaceae</taxon>
        <taxon>Clostridium</taxon>
    </lineage>
</organism>
<gene>
    <name evidence="2" type="ORF">GOM49_07600</name>
</gene>
<protein>
    <submittedName>
        <fullName evidence="2">DUF3343 domain-containing protein</fullName>
    </submittedName>
</protein>
<accession>A0A6I6F127</accession>
<keyword evidence="3" id="KW-1185">Reference proteome</keyword>